<keyword evidence="4" id="KW-1185">Reference proteome</keyword>
<gene>
    <name evidence="3" type="ORF">BpHYR1_053947</name>
</gene>
<keyword evidence="2" id="KW-0812">Transmembrane</keyword>
<proteinExistence type="predicted"/>
<reference evidence="3 4" key="1">
    <citation type="journal article" date="2018" name="Sci. Rep.">
        <title>Genomic signatures of local adaptation to the degree of environmental predictability in rotifers.</title>
        <authorList>
            <person name="Franch-Gras L."/>
            <person name="Hahn C."/>
            <person name="Garcia-Roger E.M."/>
            <person name="Carmona M.J."/>
            <person name="Serra M."/>
            <person name="Gomez A."/>
        </authorList>
    </citation>
    <scope>NUCLEOTIDE SEQUENCE [LARGE SCALE GENOMIC DNA]</scope>
    <source>
        <strain evidence="3">HYR1</strain>
    </source>
</reference>
<feature type="transmembrane region" description="Helical" evidence="2">
    <location>
        <begin position="240"/>
        <end position="267"/>
    </location>
</feature>
<organism evidence="3 4">
    <name type="scientific">Brachionus plicatilis</name>
    <name type="common">Marine rotifer</name>
    <name type="synonym">Brachionus muelleri</name>
    <dbReference type="NCBI Taxonomy" id="10195"/>
    <lineage>
        <taxon>Eukaryota</taxon>
        <taxon>Metazoa</taxon>
        <taxon>Spiralia</taxon>
        <taxon>Gnathifera</taxon>
        <taxon>Rotifera</taxon>
        <taxon>Eurotatoria</taxon>
        <taxon>Monogononta</taxon>
        <taxon>Pseudotrocha</taxon>
        <taxon>Ploima</taxon>
        <taxon>Brachionidae</taxon>
        <taxon>Brachionus</taxon>
    </lineage>
</organism>
<dbReference type="Gene3D" id="2.30.30.140">
    <property type="match status" value="1"/>
</dbReference>
<evidence type="ECO:0000256" key="2">
    <source>
        <dbReference type="SAM" id="Phobius"/>
    </source>
</evidence>
<accession>A0A3M7SSN1</accession>
<sequence length="333" mass="38534">MPQMINRTTYSLTEAPIYSWIDVRDNLVLVHFDEWASNYDFWTEIQSPDLRPVGWAEYHRRKVKERNWLIEDDLTNIKFDAPINYKENTGEEFRWENYLSRKNASAVPFDIFTLDQKNGMTISDFKGNKNQQVLTSCLNLPNTSLKLGNLQEYIAKNWNHLIEKNIITKNGSTDAPTRGVIILPSSINNILSIKRNSLLEEFNLHMCCLIKSNDQQAIYAHLFKSNGIKINKKILDSNDLVLILVSAYMVLISKVFFLIISANLMIFSPLSYSVEYSIRYHFSSKEVDSTPDFPIMIESLLCSLETKIQINILKMQLITHFCCTSLFIYSLGT</sequence>
<dbReference type="Pfam" id="PF02820">
    <property type="entry name" value="MBT"/>
    <property type="match status" value="1"/>
</dbReference>
<dbReference type="GO" id="GO:0006355">
    <property type="term" value="P:regulation of DNA-templated transcription"/>
    <property type="evidence" value="ECO:0007669"/>
    <property type="project" value="InterPro"/>
</dbReference>
<evidence type="ECO:0000313" key="3">
    <source>
        <dbReference type="EMBL" id="RNA38607.1"/>
    </source>
</evidence>
<dbReference type="GO" id="GO:0005634">
    <property type="term" value="C:nucleus"/>
    <property type="evidence" value="ECO:0007669"/>
    <property type="project" value="InterPro"/>
</dbReference>
<evidence type="ECO:0000256" key="1">
    <source>
        <dbReference type="PROSITE-ProRule" id="PRU00459"/>
    </source>
</evidence>
<dbReference type="OrthoDB" id="8188861at2759"/>
<dbReference type="PROSITE" id="PS51079">
    <property type="entry name" value="MBT"/>
    <property type="match status" value="1"/>
</dbReference>
<name>A0A3M7SSN1_BRAPC</name>
<evidence type="ECO:0000313" key="4">
    <source>
        <dbReference type="Proteomes" id="UP000276133"/>
    </source>
</evidence>
<dbReference type="Proteomes" id="UP000276133">
    <property type="component" value="Unassembled WGS sequence"/>
</dbReference>
<feature type="repeat" description="MBT" evidence="1">
    <location>
        <begin position="1"/>
        <end position="66"/>
    </location>
</feature>
<dbReference type="InterPro" id="IPR004092">
    <property type="entry name" value="Mbt"/>
</dbReference>
<dbReference type="SUPFAM" id="SSF63748">
    <property type="entry name" value="Tudor/PWWP/MBT"/>
    <property type="match status" value="1"/>
</dbReference>
<keyword evidence="2" id="KW-1133">Transmembrane helix</keyword>
<keyword evidence="2" id="KW-0472">Membrane</keyword>
<protein>
    <submittedName>
        <fullName evidence="3">Lethal(3)malignant brain tumor 3</fullName>
    </submittedName>
</protein>
<dbReference type="AlphaFoldDB" id="A0A3M7SSN1"/>
<dbReference type="STRING" id="10195.A0A3M7SSN1"/>
<dbReference type="EMBL" id="REGN01000848">
    <property type="protein sequence ID" value="RNA38607.1"/>
    <property type="molecule type" value="Genomic_DNA"/>
</dbReference>
<comment type="caution">
    <text evidence="3">The sequence shown here is derived from an EMBL/GenBank/DDBJ whole genome shotgun (WGS) entry which is preliminary data.</text>
</comment>